<proteinExistence type="inferred from homology"/>
<dbReference type="WBParaSite" id="PEQ_0000184401-mRNA-1">
    <property type="protein sequence ID" value="PEQ_0000184401-mRNA-1"/>
    <property type="gene ID" value="PEQ_0000184401"/>
</dbReference>
<name>A0A914R5E1_PAREQ</name>
<dbReference type="AlphaFoldDB" id="A0A914R5E1"/>
<dbReference type="InterPro" id="IPR019371">
    <property type="entry name" value="KxDL_dom"/>
</dbReference>
<evidence type="ECO:0000313" key="3">
    <source>
        <dbReference type="Proteomes" id="UP000887564"/>
    </source>
</evidence>
<dbReference type="Proteomes" id="UP000887564">
    <property type="component" value="Unplaced"/>
</dbReference>
<keyword evidence="3" id="KW-1185">Reference proteome</keyword>
<evidence type="ECO:0000313" key="4">
    <source>
        <dbReference type="WBParaSite" id="PEQ_0000184401-mRNA-1"/>
    </source>
</evidence>
<feature type="domain" description="KxDL" evidence="2">
    <location>
        <begin position="8"/>
        <end position="43"/>
    </location>
</feature>
<reference evidence="4" key="1">
    <citation type="submission" date="2022-11" db="UniProtKB">
        <authorList>
            <consortium name="WormBaseParasite"/>
        </authorList>
    </citation>
    <scope>IDENTIFICATION</scope>
</reference>
<evidence type="ECO:0000259" key="2">
    <source>
        <dbReference type="Pfam" id="PF10241"/>
    </source>
</evidence>
<accession>A0A914R5E1</accession>
<comment type="similarity">
    <text evidence="1">Belongs to the KXD1 family.</text>
</comment>
<protein>
    <recommendedName>
        <fullName evidence="2">KxDL domain-containing protein</fullName>
    </recommendedName>
</protein>
<sequence>MKCFPTAELTENKELILQMKSDLESVFRRIRIFKQDLVALYPDICKQFGKLYSNVETVECGGTKKARLFFAFNLIKLNHSVHFILSLKSDFPSVL</sequence>
<organism evidence="3 4">
    <name type="scientific">Parascaris equorum</name>
    <name type="common">Equine roundworm</name>
    <dbReference type="NCBI Taxonomy" id="6256"/>
    <lineage>
        <taxon>Eukaryota</taxon>
        <taxon>Metazoa</taxon>
        <taxon>Ecdysozoa</taxon>
        <taxon>Nematoda</taxon>
        <taxon>Chromadorea</taxon>
        <taxon>Rhabditida</taxon>
        <taxon>Spirurina</taxon>
        <taxon>Ascaridomorpha</taxon>
        <taxon>Ascaridoidea</taxon>
        <taxon>Ascarididae</taxon>
        <taxon>Parascaris</taxon>
    </lineage>
</organism>
<dbReference type="Pfam" id="PF10241">
    <property type="entry name" value="KxDL"/>
    <property type="match status" value="1"/>
</dbReference>
<evidence type="ECO:0000256" key="1">
    <source>
        <dbReference type="ARBA" id="ARBA00005913"/>
    </source>
</evidence>